<dbReference type="InterPro" id="IPR024735">
    <property type="entry name" value="TcpC"/>
</dbReference>
<evidence type="ECO:0000256" key="1">
    <source>
        <dbReference type="SAM" id="Phobius"/>
    </source>
</evidence>
<dbReference type="Proteomes" id="UP000319756">
    <property type="component" value="Chromosome"/>
</dbReference>
<feature type="transmembrane region" description="Helical" evidence="1">
    <location>
        <begin position="39"/>
        <end position="60"/>
    </location>
</feature>
<evidence type="ECO:0000313" key="3">
    <source>
        <dbReference type="Proteomes" id="UP000319756"/>
    </source>
</evidence>
<dbReference type="InterPro" id="IPR035628">
    <property type="entry name" value="TcpC_C"/>
</dbReference>
<dbReference type="Gene3D" id="3.10.450.540">
    <property type="match status" value="1"/>
</dbReference>
<dbReference type="KEGG" id="sale:EPH95_15930"/>
<evidence type="ECO:0000313" key="2">
    <source>
        <dbReference type="EMBL" id="QDI92495.1"/>
    </source>
</evidence>
<sequence length="323" mass="37285">MRENIKHLCSRMKRRKANIHKPEKEKSGIRKDTSKRTAFAVWGLIGGLLFFSTLAVMLSINTRSTFNDLRVAVNDDDAEQEEESELDIVSADFFLRDFVDAYINVSDDPDALEERREALHEYMVSTDTEAEWQMVDVDMEGERRLEDVSLFHVDETDEGAVFEYEVTYISDSGEGTTEEQTLLLHVPVMEQGGQYAVKREPYFTEVEDLSASIAVEEEERNVDEYVGEEQEAILSFLDEFFEEYATGEEDDLSYMMREPESLDGAFVYEGMVNESIEEQDEGFSVYTDVQMVDDVTGLDYEFEVAFYVEQMNENYIVEAMEIQ</sequence>
<organism evidence="2 3">
    <name type="scientific">Salicibibacter halophilus</name>
    <dbReference type="NCBI Taxonomy" id="2502791"/>
    <lineage>
        <taxon>Bacteria</taxon>
        <taxon>Bacillati</taxon>
        <taxon>Bacillota</taxon>
        <taxon>Bacilli</taxon>
        <taxon>Bacillales</taxon>
        <taxon>Bacillaceae</taxon>
        <taxon>Salicibibacter</taxon>
    </lineage>
</organism>
<keyword evidence="1" id="KW-1133">Transmembrane helix</keyword>
<keyword evidence="1" id="KW-0472">Membrane</keyword>
<proteinExistence type="predicted"/>
<dbReference type="EMBL" id="CP035485">
    <property type="protein sequence ID" value="QDI92495.1"/>
    <property type="molecule type" value="Genomic_DNA"/>
</dbReference>
<gene>
    <name evidence="2" type="ORF">EPH95_15930</name>
</gene>
<dbReference type="Pfam" id="PF12642">
    <property type="entry name" value="TpcC"/>
    <property type="match status" value="1"/>
</dbReference>
<keyword evidence="3" id="KW-1185">Reference proteome</keyword>
<protein>
    <submittedName>
        <fullName evidence="2">Conjugal transfer protein</fullName>
    </submittedName>
</protein>
<reference evidence="3" key="1">
    <citation type="submission" date="2019-01" db="EMBL/GenBank/DDBJ databases">
        <title>Genomic analysis of Salicibibacter sp. NKC3-5.</title>
        <authorList>
            <person name="Oh Y.J."/>
        </authorList>
    </citation>
    <scope>NUCLEOTIDE SEQUENCE [LARGE SCALE GENOMIC DNA]</scope>
    <source>
        <strain evidence="3">NKC3-5</strain>
    </source>
</reference>
<dbReference type="CDD" id="cd16386">
    <property type="entry name" value="TcpC_N"/>
    <property type="match status" value="1"/>
</dbReference>
<keyword evidence="1" id="KW-0812">Transmembrane</keyword>
<name>A0A514LLT7_9BACI</name>
<dbReference type="CDD" id="cd16428">
    <property type="entry name" value="TcpC_C"/>
    <property type="match status" value="1"/>
</dbReference>
<accession>A0A514LLT7</accession>
<dbReference type="AlphaFoldDB" id="A0A514LLT7"/>